<dbReference type="STRING" id="497965.Cyan7822_0028"/>
<organism evidence="3 4">
    <name type="scientific">Gloeothece verrucosa (strain PCC 7822)</name>
    <name type="common">Cyanothece sp. (strain PCC 7822)</name>
    <dbReference type="NCBI Taxonomy" id="497965"/>
    <lineage>
        <taxon>Bacteria</taxon>
        <taxon>Bacillati</taxon>
        <taxon>Cyanobacteriota</taxon>
        <taxon>Cyanophyceae</taxon>
        <taxon>Oscillatoriophycideae</taxon>
        <taxon>Chroococcales</taxon>
        <taxon>Aphanothecaceae</taxon>
        <taxon>Gloeothece</taxon>
        <taxon>Gloeothece verrucosa</taxon>
    </lineage>
</organism>
<evidence type="ECO:0000313" key="3">
    <source>
        <dbReference type="EMBL" id="ADN12080.1"/>
    </source>
</evidence>
<dbReference type="Pfam" id="PF03070">
    <property type="entry name" value="TENA_THI-4"/>
    <property type="match status" value="1"/>
</dbReference>
<reference evidence="4" key="1">
    <citation type="journal article" date="2011" name="MBio">
        <title>Novel metabolic attributes of the genus Cyanothece, comprising a group of unicellular nitrogen-fixing Cyanobacteria.</title>
        <authorList>
            <person name="Bandyopadhyay A."/>
            <person name="Elvitigala T."/>
            <person name="Welsh E."/>
            <person name="Stockel J."/>
            <person name="Liberton M."/>
            <person name="Min H."/>
            <person name="Sherman L.A."/>
            <person name="Pakrasi H.B."/>
        </authorList>
    </citation>
    <scope>NUCLEOTIDE SEQUENCE [LARGE SCALE GENOMIC DNA]</scope>
    <source>
        <strain evidence="4">PCC 7822</strain>
    </source>
</reference>
<dbReference type="InterPro" id="IPR050967">
    <property type="entry name" value="Thiamine_Salvage_TenA"/>
</dbReference>
<sequence>MITQQLWEDNQALVQDCLNHPFVQGIKNGTLPVTKFAFYVGQDAFFLEAFARAYSIAAAKSPDWEGFCHFHRLGDGVLEELHLHQSYARQWGVTLQEIQAAPATRRYIDFLLATAWSRDVGLIAVAMSPCMRLYAFLGQQLAQAGIPTHLYSNWIKTYSSPLFEELAQEIEALSDRYGELTEEIKSAYSYALLCERDFFTAAWESDFS</sequence>
<comment type="pathway">
    <text evidence="1">Cofactor biosynthesis; thiamine diphosphate biosynthesis.</text>
</comment>
<dbReference type="CDD" id="cd19368">
    <property type="entry name" value="TenA_C_AtTH2-like"/>
    <property type="match status" value="1"/>
</dbReference>
<dbReference type="eggNOG" id="COG0819">
    <property type="taxonomic scope" value="Bacteria"/>
</dbReference>
<dbReference type="AlphaFoldDB" id="E0UGI5"/>
<dbReference type="EMBL" id="CP002198">
    <property type="protein sequence ID" value="ADN12080.1"/>
    <property type="molecule type" value="Genomic_DNA"/>
</dbReference>
<gene>
    <name evidence="3" type="ordered locus">Cyan7822_0028</name>
</gene>
<dbReference type="GO" id="GO:0005829">
    <property type="term" value="C:cytosol"/>
    <property type="evidence" value="ECO:0007669"/>
    <property type="project" value="TreeGrafter"/>
</dbReference>
<dbReference type="InterPro" id="IPR016084">
    <property type="entry name" value="Haem_Oase-like_multi-hlx"/>
</dbReference>
<evidence type="ECO:0000256" key="1">
    <source>
        <dbReference type="ARBA" id="ARBA00004948"/>
    </source>
</evidence>
<proteinExistence type="predicted"/>
<dbReference type="PANTHER" id="PTHR43198:SF2">
    <property type="entry name" value="SI:CH1073-67J19.1-RELATED"/>
    <property type="match status" value="1"/>
</dbReference>
<dbReference type="HOGENOM" id="CLU_077537_3_0_3"/>
<dbReference type="Proteomes" id="UP000008206">
    <property type="component" value="Chromosome"/>
</dbReference>
<dbReference type="RefSeq" id="WP_013320190.1">
    <property type="nucleotide sequence ID" value="NC_014501.1"/>
</dbReference>
<dbReference type="SUPFAM" id="SSF48613">
    <property type="entry name" value="Heme oxygenase-like"/>
    <property type="match status" value="1"/>
</dbReference>
<dbReference type="Gene3D" id="1.20.910.10">
    <property type="entry name" value="Heme oxygenase-like"/>
    <property type="match status" value="1"/>
</dbReference>
<keyword evidence="4" id="KW-1185">Reference proteome</keyword>
<protein>
    <submittedName>
        <fullName evidence="3">Transcriptional activator, TenA family</fullName>
    </submittedName>
</protein>
<dbReference type="InterPro" id="IPR004305">
    <property type="entry name" value="Thiaminase-2/PQQC"/>
</dbReference>
<dbReference type="KEGG" id="cyj:Cyan7822_0028"/>
<evidence type="ECO:0000259" key="2">
    <source>
        <dbReference type="Pfam" id="PF03070"/>
    </source>
</evidence>
<name>E0UGI5_GLOV7</name>
<feature type="domain" description="Thiaminase-2/PQQC" evidence="2">
    <location>
        <begin position="11"/>
        <end position="204"/>
    </location>
</feature>
<dbReference type="PANTHER" id="PTHR43198">
    <property type="entry name" value="BIFUNCTIONAL TH2 PROTEIN"/>
    <property type="match status" value="1"/>
</dbReference>
<accession>E0UGI5</accession>
<evidence type="ECO:0000313" key="4">
    <source>
        <dbReference type="Proteomes" id="UP000008206"/>
    </source>
</evidence>